<comment type="caution">
    <text evidence="2">The sequence shown here is derived from an EMBL/GenBank/DDBJ whole genome shotgun (WGS) entry which is preliminary data.</text>
</comment>
<organism evidence="2 3">
    <name type="scientific">Streptomyces canus</name>
    <dbReference type="NCBI Taxonomy" id="58343"/>
    <lineage>
        <taxon>Bacteria</taxon>
        <taxon>Bacillati</taxon>
        <taxon>Actinomycetota</taxon>
        <taxon>Actinomycetes</taxon>
        <taxon>Kitasatosporales</taxon>
        <taxon>Streptomycetaceae</taxon>
        <taxon>Streptomyces</taxon>
        <taxon>Streptomyces aurantiacus group</taxon>
    </lineage>
</organism>
<dbReference type="Proteomes" id="UP001234216">
    <property type="component" value="Unassembled WGS sequence"/>
</dbReference>
<reference evidence="2" key="1">
    <citation type="submission" date="2023-07" db="EMBL/GenBank/DDBJ databases">
        <title>Comparative genomics of wheat-associated soil bacteria to identify genetic determinants of phenazine resistance.</title>
        <authorList>
            <person name="Mouncey N."/>
        </authorList>
    </citation>
    <scope>NUCLEOTIDE SEQUENCE</scope>
    <source>
        <strain evidence="2">V4I22</strain>
    </source>
</reference>
<evidence type="ECO:0000313" key="3">
    <source>
        <dbReference type="Proteomes" id="UP001234216"/>
    </source>
</evidence>
<feature type="region of interest" description="Disordered" evidence="1">
    <location>
        <begin position="1"/>
        <end position="31"/>
    </location>
</feature>
<gene>
    <name evidence="2" type="ORF">QFZ22_007541</name>
</gene>
<feature type="compositionally biased region" description="Basic and acidic residues" evidence="1">
    <location>
        <begin position="20"/>
        <end position="31"/>
    </location>
</feature>
<dbReference type="EMBL" id="JAUSZV010000005">
    <property type="protein sequence ID" value="MDQ0911556.1"/>
    <property type="molecule type" value="Genomic_DNA"/>
</dbReference>
<evidence type="ECO:0000256" key="1">
    <source>
        <dbReference type="SAM" id="MobiDB-lite"/>
    </source>
</evidence>
<evidence type="ECO:0000313" key="2">
    <source>
        <dbReference type="EMBL" id="MDQ0911556.1"/>
    </source>
</evidence>
<sequence length="31" mass="3391">MMPARTRTCWGSGGHPPGRHSLELTGKELRA</sequence>
<protein>
    <submittedName>
        <fullName evidence="2">Uncharacterized protein</fullName>
    </submittedName>
</protein>
<accession>A0AAW8FN71</accession>
<proteinExistence type="predicted"/>
<name>A0AAW8FN71_9ACTN</name>
<dbReference type="AlphaFoldDB" id="A0AAW8FN71"/>